<evidence type="ECO:0000313" key="3">
    <source>
        <dbReference type="Proteomes" id="UP001597389"/>
    </source>
</evidence>
<proteinExistence type="predicted"/>
<keyword evidence="3" id="KW-1185">Reference proteome</keyword>
<reference evidence="3" key="1">
    <citation type="journal article" date="2019" name="Int. J. Syst. Evol. Microbiol.">
        <title>The Global Catalogue of Microorganisms (GCM) 10K type strain sequencing project: providing services to taxonomists for standard genome sequencing and annotation.</title>
        <authorList>
            <consortium name="The Broad Institute Genomics Platform"/>
            <consortium name="The Broad Institute Genome Sequencing Center for Infectious Disease"/>
            <person name="Wu L."/>
            <person name="Ma J."/>
        </authorList>
    </citation>
    <scope>NUCLEOTIDE SEQUENCE [LARGE SCALE GENOMIC DNA]</scope>
    <source>
        <strain evidence="3">CCUG 57942</strain>
    </source>
</reference>
<gene>
    <name evidence="2" type="ORF">ACFSW8_03310</name>
</gene>
<evidence type="ECO:0000259" key="1">
    <source>
        <dbReference type="Pfam" id="PF06283"/>
    </source>
</evidence>
<dbReference type="InterPro" id="IPR019546">
    <property type="entry name" value="TAT_signal_bac_arc"/>
</dbReference>
<organism evidence="2 3">
    <name type="scientific">Rubritalea tangerina</name>
    <dbReference type="NCBI Taxonomy" id="430798"/>
    <lineage>
        <taxon>Bacteria</taxon>
        <taxon>Pseudomonadati</taxon>
        <taxon>Verrucomicrobiota</taxon>
        <taxon>Verrucomicrobiia</taxon>
        <taxon>Verrucomicrobiales</taxon>
        <taxon>Rubritaleaceae</taxon>
        <taxon>Rubritalea</taxon>
    </lineage>
</organism>
<dbReference type="EMBL" id="JBHUJB010000015">
    <property type="protein sequence ID" value="MFD2157923.1"/>
    <property type="molecule type" value="Genomic_DNA"/>
</dbReference>
<dbReference type="Pfam" id="PF06283">
    <property type="entry name" value="ThuA"/>
    <property type="match status" value="1"/>
</dbReference>
<dbReference type="RefSeq" id="WP_377090137.1">
    <property type="nucleotide sequence ID" value="NZ_JBHSJL010000014.1"/>
</dbReference>
<dbReference type="InterPro" id="IPR006311">
    <property type="entry name" value="TAT_signal"/>
</dbReference>
<dbReference type="Proteomes" id="UP001597389">
    <property type="component" value="Unassembled WGS sequence"/>
</dbReference>
<feature type="domain" description="ThuA-like" evidence="1">
    <location>
        <begin position="99"/>
        <end position="266"/>
    </location>
</feature>
<dbReference type="Gene3D" id="3.40.50.880">
    <property type="match status" value="1"/>
</dbReference>
<protein>
    <submittedName>
        <fullName evidence="2">ThuA domain-containing protein</fullName>
    </submittedName>
</protein>
<dbReference type="PANTHER" id="PTHR40469:SF2">
    <property type="entry name" value="GALACTOSE-BINDING DOMAIN-LIKE SUPERFAMILY PROTEIN"/>
    <property type="match status" value="1"/>
</dbReference>
<dbReference type="InterPro" id="IPR029010">
    <property type="entry name" value="ThuA-like"/>
</dbReference>
<name>A0ABW4Z7I1_9BACT</name>
<accession>A0ABW4Z7I1</accession>
<comment type="caution">
    <text evidence="2">The sequence shown here is derived from an EMBL/GenBank/DDBJ whole genome shotgun (WGS) entry which is preliminary data.</text>
</comment>
<dbReference type="SUPFAM" id="SSF52317">
    <property type="entry name" value="Class I glutamine amidotransferase-like"/>
    <property type="match status" value="1"/>
</dbReference>
<dbReference type="NCBIfam" id="TIGR01409">
    <property type="entry name" value="TAT_signal_seq"/>
    <property type="match status" value="1"/>
</dbReference>
<dbReference type="InterPro" id="IPR029062">
    <property type="entry name" value="Class_I_gatase-like"/>
</dbReference>
<sequence>MKKSDTQSVYSRRGFLKQGVVAGAAMGMAGFPMMSSAQGSSKKKIKALYVTGGGYHDFKSQKKILTEGVSELIDVDWTIWHHDKANDLKAALSAKGWADPYDVVVYNICHAGESDEDYINSVVDVHKNGKPMVAVHCTMHSYHWKIGGGKKSKEDKEWNKLLGVVSLNHGPQGPAIAVRNADDKHDSYKPESGDWKTPKGELYNITKVYDTAKVLAHGNNGHADQPVVWINKYGKANVFGTTIGHHNETVQSKEFLKTIADGMVWAVAETAKA</sequence>
<dbReference type="PROSITE" id="PS51318">
    <property type="entry name" value="TAT"/>
    <property type="match status" value="1"/>
</dbReference>
<evidence type="ECO:0000313" key="2">
    <source>
        <dbReference type="EMBL" id="MFD2157923.1"/>
    </source>
</evidence>
<dbReference type="PANTHER" id="PTHR40469">
    <property type="entry name" value="SECRETED GLYCOSYL HYDROLASE"/>
    <property type="match status" value="1"/>
</dbReference>